<accession>A0AA36DH62</accession>
<sequence length="498" mass="56699">MFADAVYNVSDFDLRPGFYIKAMNTLACLGLPFNLLGLYAIIRHSPEHLQRIRWQLANAQFWALFQDFLLGFCVTPVVFLPLPAGYTAGLFAQLGITTELQFGMVVAVMAISCSASTHLGLYHWQLVLPNGHACKLPSKLKTMEVGLEMRRPEPAVSPNFGQLLQSDGDTPTKRYRAPPPARPLSNWLPGRLPPHLRDDEETIRRLEASLSPPDLPKENRLPKRGEKLDHLLTPDSDVSTIDFNIHADCKPNNSDVQDFDLRALIRAKRHVTRRPAAKMYKTVRKPHPAFLGKRRITLATCPSSQVKYIHPALHSLLPQIPRFKRILGRPKSPAKMLKRARRALPLPRVLPYYCKNCRLNTLSLTHIIHHNCVKQRVYNQPGHVVQQQRIILGHRCKANGWMALLEQSTKPQRFHLHTYRIDDDMDPIYRGPRTVPPRFPTPKKEREAASNEPIPDSIKIPAHCMCATCGCEFETHEYFDHLAREPKCLAARRPPIPI</sequence>
<keyword evidence="4" id="KW-1185">Reference proteome</keyword>
<organism evidence="3 4">
    <name type="scientific">Mesorhabditis spiculigera</name>
    <dbReference type="NCBI Taxonomy" id="96644"/>
    <lineage>
        <taxon>Eukaryota</taxon>
        <taxon>Metazoa</taxon>
        <taxon>Ecdysozoa</taxon>
        <taxon>Nematoda</taxon>
        <taxon>Chromadorea</taxon>
        <taxon>Rhabditida</taxon>
        <taxon>Rhabditina</taxon>
        <taxon>Rhabditomorpha</taxon>
        <taxon>Rhabditoidea</taxon>
        <taxon>Rhabditidae</taxon>
        <taxon>Mesorhabditinae</taxon>
        <taxon>Mesorhabditis</taxon>
    </lineage>
</organism>
<dbReference type="AlphaFoldDB" id="A0AA36DH62"/>
<feature type="compositionally biased region" description="Polar residues" evidence="1">
    <location>
        <begin position="159"/>
        <end position="169"/>
    </location>
</feature>
<evidence type="ECO:0000256" key="2">
    <source>
        <dbReference type="SAM" id="Phobius"/>
    </source>
</evidence>
<feature type="region of interest" description="Disordered" evidence="1">
    <location>
        <begin position="156"/>
        <end position="196"/>
    </location>
</feature>
<evidence type="ECO:0000313" key="3">
    <source>
        <dbReference type="EMBL" id="CAJ0587057.1"/>
    </source>
</evidence>
<proteinExistence type="predicted"/>
<comment type="caution">
    <text evidence="3">The sequence shown here is derived from an EMBL/GenBank/DDBJ whole genome shotgun (WGS) entry which is preliminary data.</text>
</comment>
<keyword evidence="2" id="KW-0812">Transmembrane</keyword>
<feature type="non-terminal residue" evidence="3">
    <location>
        <position position="1"/>
    </location>
</feature>
<evidence type="ECO:0000256" key="1">
    <source>
        <dbReference type="SAM" id="MobiDB-lite"/>
    </source>
</evidence>
<dbReference type="Proteomes" id="UP001177023">
    <property type="component" value="Unassembled WGS sequence"/>
</dbReference>
<evidence type="ECO:0000313" key="4">
    <source>
        <dbReference type="Proteomes" id="UP001177023"/>
    </source>
</evidence>
<feature type="transmembrane region" description="Helical" evidence="2">
    <location>
        <begin position="18"/>
        <end position="41"/>
    </location>
</feature>
<feature type="region of interest" description="Disordered" evidence="1">
    <location>
        <begin position="430"/>
        <end position="454"/>
    </location>
</feature>
<dbReference type="InterPro" id="IPR019422">
    <property type="entry name" value="7TM_GPCR_serpentine_rcpt_Srh"/>
</dbReference>
<dbReference type="EMBL" id="CATQJA010002709">
    <property type="protein sequence ID" value="CAJ0587057.1"/>
    <property type="molecule type" value="Genomic_DNA"/>
</dbReference>
<keyword evidence="2" id="KW-1133">Transmembrane helix</keyword>
<protein>
    <submittedName>
        <fullName evidence="3">Uncharacterized protein</fullName>
    </submittedName>
</protein>
<dbReference type="PANTHER" id="PTHR46891">
    <property type="entry name" value="SERPENTINE RECEPTOR, CLASS H-RELATED"/>
    <property type="match status" value="1"/>
</dbReference>
<feature type="transmembrane region" description="Helical" evidence="2">
    <location>
        <begin position="61"/>
        <end position="82"/>
    </location>
</feature>
<gene>
    <name evidence="3" type="ORF">MSPICULIGERA_LOCUS25037</name>
</gene>
<dbReference type="Pfam" id="PF10318">
    <property type="entry name" value="7TM_GPCR_Srh"/>
    <property type="match status" value="1"/>
</dbReference>
<name>A0AA36DH62_9BILA</name>
<reference evidence="3" key="1">
    <citation type="submission" date="2023-06" db="EMBL/GenBank/DDBJ databases">
        <authorList>
            <person name="Delattre M."/>
        </authorList>
    </citation>
    <scope>NUCLEOTIDE SEQUENCE</scope>
    <source>
        <strain evidence="3">AF72</strain>
    </source>
</reference>
<keyword evidence="2" id="KW-0472">Membrane</keyword>